<reference evidence="3" key="1">
    <citation type="submission" date="2020-05" db="EMBL/GenBank/DDBJ databases">
        <title>Phylogenomic resolution of chytrid fungi.</title>
        <authorList>
            <person name="Stajich J.E."/>
            <person name="Amses K."/>
            <person name="Simmons R."/>
            <person name="Seto K."/>
            <person name="Myers J."/>
            <person name="Bonds A."/>
            <person name="Quandt C.A."/>
            <person name="Barry K."/>
            <person name="Liu P."/>
            <person name="Grigoriev I."/>
            <person name="Longcore J.E."/>
            <person name="James T.Y."/>
        </authorList>
    </citation>
    <scope>NUCLEOTIDE SEQUENCE</scope>
    <source>
        <strain evidence="3">JEL0476</strain>
    </source>
</reference>
<name>A0AAD5XZE3_9FUNG</name>
<dbReference type="GO" id="GO:0035735">
    <property type="term" value="P:intraciliary transport involved in cilium assembly"/>
    <property type="evidence" value="ECO:0007669"/>
    <property type="project" value="InterPro"/>
</dbReference>
<evidence type="ECO:0000313" key="3">
    <source>
        <dbReference type="EMBL" id="KAJ3228161.1"/>
    </source>
</evidence>
<dbReference type="PANTHER" id="PTHR31540">
    <property type="entry name" value="CENTROSOMAL PROTEIN OF 131 KDA"/>
    <property type="match status" value="1"/>
</dbReference>
<feature type="coiled-coil region" evidence="1">
    <location>
        <begin position="1350"/>
        <end position="1499"/>
    </location>
</feature>
<keyword evidence="1" id="KW-0175">Coiled coil</keyword>
<feature type="compositionally biased region" description="Polar residues" evidence="2">
    <location>
        <begin position="1082"/>
        <end position="1103"/>
    </location>
</feature>
<dbReference type="PANTHER" id="PTHR31540:SF1">
    <property type="entry name" value="CENTROSOMAL PROTEIN OF 131 KDA"/>
    <property type="match status" value="1"/>
</dbReference>
<dbReference type="Pfam" id="PF09786">
    <property type="entry name" value="CytochromB561_N"/>
    <property type="match status" value="1"/>
</dbReference>
<evidence type="ECO:0000313" key="4">
    <source>
        <dbReference type="Proteomes" id="UP001211065"/>
    </source>
</evidence>
<feature type="compositionally biased region" description="Polar residues" evidence="2">
    <location>
        <begin position="40"/>
        <end position="65"/>
    </location>
</feature>
<organism evidence="3 4">
    <name type="scientific">Clydaea vesicula</name>
    <dbReference type="NCBI Taxonomy" id="447962"/>
    <lineage>
        <taxon>Eukaryota</taxon>
        <taxon>Fungi</taxon>
        <taxon>Fungi incertae sedis</taxon>
        <taxon>Chytridiomycota</taxon>
        <taxon>Chytridiomycota incertae sedis</taxon>
        <taxon>Chytridiomycetes</taxon>
        <taxon>Lobulomycetales</taxon>
        <taxon>Lobulomycetaceae</taxon>
        <taxon>Clydaea</taxon>
    </lineage>
</organism>
<feature type="region of interest" description="Disordered" evidence="2">
    <location>
        <begin position="1068"/>
        <end position="1134"/>
    </location>
</feature>
<feature type="coiled-coil region" evidence="1">
    <location>
        <begin position="1550"/>
        <end position="1680"/>
    </location>
</feature>
<comment type="caution">
    <text evidence="3">The sequence shown here is derived from an EMBL/GenBank/DDBJ whole genome shotgun (WGS) entry which is preliminary data.</text>
</comment>
<feature type="region of interest" description="Disordered" evidence="2">
    <location>
        <begin position="1"/>
        <end position="65"/>
    </location>
</feature>
<sequence length="1737" mass="200036">MNPSETRSPFATPIKQQGNQYRIPSHFSPNDLKERDFMNRRSSPLQQLQQDNSNRSPYNNDLSPSIENSTERLVLNKEDPAVSSTKNEKFHFGVWFHPSLNNIWVNQYTFEDKNFGIYNFLSLVLYVYYKCTWETKICQSLSKHLTATKALTINLKKASFICSNAENTRSASYSPKQSSSIEFFVKNSKEVTANQKRNFIKDLVSTEVKSPRKTLSETPNILSQRKVASSPLSKQNVSTSINKFIQQTPLKSPSVFTVFVGASPSSDNKPITDQRELENLFAESEPQTQFASKNATNLPKFMSAKRLNSGIVIKERVEGGLVVKDPSDVLKELNIHDVIDEWTEGIRRWLSLKVIVPLSKRIEVVDSEFKANNISEFNCLHCCTGLVSSTTSNSSISPTKHTAASSLFGVGNALAPKSSLFGSSQAQMPANQTNAKIGSFSELAQRYFHLPVVQERFKLENYLCVFDSSCRGYIVNRINDLAQGGCLSSFNWNSGGSYLNRPFNSDLFPTDAQLLMSLFCTFLDASMPGENSAMLGSHPFLSKYFLSVDSKPDPSKSIQIRHYSKLPPHYNLVVEGKTIWDVIRVTSNGYLGMLNLGGKSLNLLDTIYFSRPETIMKKTSVSFLVTNSTSTKTESKNSKLNTTRKGTGYIPIKAKNKIPQSNKKFKSFSISKQGPSVNNNKILREVGSDFLSILDSNAKKIQVWYRNIILKRKNLISSVIQQQTSNMKIGEVSNWKKLRQKFQPCTEVNSTLTNKDIVKKRREDSAKRVKDELLKEFLRHKSENSSMETLIELQEDQSENYLDFTDLCKEKLQPKHEEFSNDNVQQVYNWVLGKNESFSNVKHNLNSNLQQDINKREWKNSELADKDCIIQGSDGNAEIELTTLELNGSKNFFEEVCFDNLQESHTLQSHYSTTKIKKSDYDIPLGNALSGTSTINEWEDSLNSINENSYHNTVTRKPGGDSLPPGCKSIPSPRYSQINFTEIPCKEDKVAHVDSIIGEKLSDTESVQSIRAQNAKEINSDIRFKPEATKKLTTMQAEGKFCFESNKPVINEYTSNKSLKNLKVRSRTCTSDSTKTSSTISNKVSADSTWENRSKTNVNSCVKSRSRTDTKNESVSSYSTESKEENLEADSNYSQSLIQEEQTNERIERILGFLKNVEDDDQKKKSKLVIEKNATSINADAFTEPYKASSFGTAAVFDGVKAKIIGQQLELEEKTQTILAFKTEIKRLKEENKENANQYKKDLKSKTSLQKKEYETIIKRHLGFIDKLLLEKDDLGKKCENLTEEVKQIEKGFKEKCKSIEEQHLKEIKQQKELWQATEKVKRDKWISEKTKLIKDQTVKGLEPEIQRMLAHHKLQLRQLEEKLRDEFSKEKDLLIDQHQRQLANVRDRIVGERQKACEEEREFARQRYQKQLERDEMEFQQQKRKLLSEFNEQKQISSEIAKEERRTEESRLKNIVEGLRNELAELRLENDKNSENMRKRHQDELHALQEKLMAQKEDWQKQYMEKQEGEIRCREKTFKEKLLKERDSEIEMIIQRLESESGSGNSEVERRHRLELEKLRQEQSEELKELRDSHRQALDKILKTKNELKTCEERNMELEKEVLILQHSKQAKENTIKKQKDSLDRLQVDETALSDLIRTEFESELEKKEQLNKNLQQEIDNFKNQLDILQRKHQNEMIEITKQKESTFSIVEEQVKKTVAGKEEIINSLRLQIDEMLIKNNHLEKMIEKQRRELLS</sequence>
<dbReference type="GO" id="GO:0005929">
    <property type="term" value="C:cilium"/>
    <property type="evidence" value="ECO:0007669"/>
    <property type="project" value="GOC"/>
</dbReference>
<feature type="coiled-coil region" evidence="1">
    <location>
        <begin position="1707"/>
        <end position="1734"/>
    </location>
</feature>
<gene>
    <name evidence="3" type="primary">AZI1</name>
    <name evidence="3" type="ORF">HK099_006041</name>
</gene>
<dbReference type="InterPro" id="IPR019176">
    <property type="entry name" value="Cytochrome_B561-rel"/>
</dbReference>
<feature type="compositionally biased region" description="Polar residues" evidence="2">
    <location>
        <begin position="1"/>
        <end position="22"/>
    </location>
</feature>
<dbReference type="Proteomes" id="UP001211065">
    <property type="component" value="Unassembled WGS sequence"/>
</dbReference>
<feature type="compositionally biased region" description="Low complexity" evidence="2">
    <location>
        <begin position="1068"/>
        <end position="1081"/>
    </location>
</feature>
<feature type="coiled-coil region" evidence="1">
    <location>
        <begin position="1211"/>
        <end position="1292"/>
    </location>
</feature>
<evidence type="ECO:0000256" key="1">
    <source>
        <dbReference type="SAM" id="Coils"/>
    </source>
</evidence>
<evidence type="ECO:0000256" key="2">
    <source>
        <dbReference type="SAM" id="MobiDB-lite"/>
    </source>
</evidence>
<keyword evidence="4" id="KW-1185">Reference proteome</keyword>
<protein>
    <submittedName>
        <fullName evidence="3">Centrosomal protein of 131 kDa</fullName>
    </submittedName>
</protein>
<dbReference type="InterPro" id="IPR030465">
    <property type="entry name" value="CEP131"/>
</dbReference>
<accession>A0AAD5XZE3</accession>
<dbReference type="EMBL" id="JADGJW010000005">
    <property type="protein sequence ID" value="KAJ3228161.1"/>
    <property type="molecule type" value="Genomic_DNA"/>
</dbReference>
<proteinExistence type="predicted"/>